<dbReference type="OrthoDB" id="6624721at2759"/>
<name>A0A8K0KMB8_LADFU</name>
<sequence length="241" mass="28520">MRRHPISDTHEWINEIPTVPIYLDIALPERLHWSNQMDLDILPRAAVRRMTSVLTVQEVAIQLRTAQGRARERSVSIVTDLGRMTTTPPWIENALFIDMHWRGRYSGLTTQKTETKLVSRNEIYLRVENKREATKTIWNEVVRKWQERWNMSEKGRWTFSLIRKVKINANYHLDYYMTQILTGHGNFYKKLASIKLTDRETCECGDIDDAEHLLLNCLFNDDIRINHLTLAIEDNWKDNLN</sequence>
<protein>
    <submittedName>
        <fullName evidence="1">Uncharacterized protein</fullName>
    </submittedName>
</protein>
<reference evidence="1" key="1">
    <citation type="submission" date="2013-04" db="EMBL/GenBank/DDBJ databases">
        <authorList>
            <person name="Qu J."/>
            <person name="Murali S.C."/>
            <person name="Bandaranaike D."/>
            <person name="Bellair M."/>
            <person name="Blankenburg K."/>
            <person name="Chao H."/>
            <person name="Dinh H."/>
            <person name="Doddapaneni H."/>
            <person name="Downs B."/>
            <person name="Dugan-Rocha S."/>
            <person name="Elkadiri S."/>
            <person name="Gnanaolivu R.D."/>
            <person name="Hernandez B."/>
            <person name="Javaid M."/>
            <person name="Jayaseelan J.C."/>
            <person name="Lee S."/>
            <person name="Li M."/>
            <person name="Ming W."/>
            <person name="Munidasa M."/>
            <person name="Muniz J."/>
            <person name="Nguyen L."/>
            <person name="Ongeri F."/>
            <person name="Osuji N."/>
            <person name="Pu L.-L."/>
            <person name="Puazo M."/>
            <person name="Qu C."/>
            <person name="Quiroz J."/>
            <person name="Raj R."/>
            <person name="Weissenberger G."/>
            <person name="Xin Y."/>
            <person name="Zou X."/>
            <person name="Han Y."/>
            <person name="Richards S."/>
            <person name="Worley K."/>
            <person name="Muzny D."/>
            <person name="Gibbs R."/>
        </authorList>
    </citation>
    <scope>NUCLEOTIDE SEQUENCE</scope>
    <source>
        <strain evidence="1">Sampled in the wild</strain>
    </source>
</reference>
<proteinExistence type="predicted"/>
<keyword evidence="2" id="KW-1185">Reference proteome</keyword>
<evidence type="ECO:0000313" key="1">
    <source>
        <dbReference type="EMBL" id="KAG8237924.1"/>
    </source>
</evidence>
<dbReference type="AlphaFoldDB" id="A0A8K0KMB8"/>
<dbReference type="EMBL" id="KZ309248">
    <property type="protein sequence ID" value="KAG8237924.1"/>
    <property type="molecule type" value="Genomic_DNA"/>
</dbReference>
<gene>
    <name evidence="1" type="ORF">J437_LFUL017453</name>
</gene>
<reference evidence="1" key="2">
    <citation type="submission" date="2017-10" db="EMBL/GenBank/DDBJ databases">
        <title>Ladona fulva Genome sequencing and assembly.</title>
        <authorList>
            <person name="Murali S."/>
            <person name="Richards S."/>
            <person name="Bandaranaike D."/>
            <person name="Bellair M."/>
            <person name="Blankenburg K."/>
            <person name="Chao H."/>
            <person name="Dinh H."/>
            <person name="Doddapaneni H."/>
            <person name="Dugan-Rocha S."/>
            <person name="Elkadiri S."/>
            <person name="Gnanaolivu R."/>
            <person name="Hernandez B."/>
            <person name="Skinner E."/>
            <person name="Javaid M."/>
            <person name="Lee S."/>
            <person name="Li M."/>
            <person name="Ming W."/>
            <person name="Munidasa M."/>
            <person name="Muniz J."/>
            <person name="Nguyen L."/>
            <person name="Hughes D."/>
            <person name="Osuji N."/>
            <person name="Pu L.-L."/>
            <person name="Puazo M."/>
            <person name="Qu C."/>
            <person name="Quiroz J."/>
            <person name="Raj R."/>
            <person name="Weissenberger G."/>
            <person name="Xin Y."/>
            <person name="Zou X."/>
            <person name="Han Y."/>
            <person name="Worley K."/>
            <person name="Muzny D."/>
            <person name="Gibbs R."/>
        </authorList>
    </citation>
    <scope>NUCLEOTIDE SEQUENCE</scope>
    <source>
        <strain evidence="1">Sampled in the wild</strain>
    </source>
</reference>
<organism evidence="1 2">
    <name type="scientific">Ladona fulva</name>
    <name type="common">Scarce chaser dragonfly</name>
    <name type="synonym">Libellula fulva</name>
    <dbReference type="NCBI Taxonomy" id="123851"/>
    <lineage>
        <taxon>Eukaryota</taxon>
        <taxon>Metazoa</taxon>
        <taxon>Ecdysozoa</taxon>
        <taxon>Arthropoda</taxon>
        <taxon>Hexapoda</taxon>
        <taxon>Insecta</taxon>
        <taxon>Pterygota</taxon>
        <taxon>Palaeoptera</taxon>
        <taxon>Odonata</taxon>
        <taxon>Epiprocta</taxon>
        <taxon>Anisoptera</taxon>
        <taxon>Libelluloidea</taxon>
        <taxon>Libellulidae</taxon>
        <taxon>Ladona</taxon>
    </lineage>
</organism>
<dbReference type="Proteomes" id="UP000792457">
    <property type="component" value="Unassembled WGS sequence"/>
</dbReference>
<accession>A0A8K0KMB8</accession>
<evidence type="ECO:0000313" key="2">
    <source>
        <dbReference type="Proteomes" id="UP000792457"/>
    </source>
</evidence>
<comment type="caution">
    <text evidence="1">The sequence shown here is derived from an EMBL/GenBank/DDBJ whole genome shotgun (WGS) entry which is preliminary data.</text>
</comment>